<dbReference type="Proteomes" id="UP000327085">
    <property type="component" value="Chromosome 1"/>
</dbReference>
<dbReference type="EMBL" id="CABIKO010000319">
    <property type="protein sequence ID" value="VVA34114.1"/>
    <property type="molecule type" value="Genomic_DNA"/>
</dbReference>
<dbReference type="InterPro" id="IPR039299">
    <property type="entry name" value="SEOA"/>
</dbReference>
<gene>
    <name evidence="2" type="ORF">ALMOND_2B014102</name>
    <name evidence="3" type="ORF">ALMOND_2B028231</name>
</gene>
<dbReference type="AlphaFoldDB" id="A0A5E4GGK3"/>
<dbReference type="PANTHER" id="PTHR33232:SF18">
    <property type="entry name" value="PROTEIN SIEVE ELEMENT OCCLUSION B-LIKE"/>
    <property type="match status" value="1"/>
</dbReference>
<accession>A0A5E4GGK3</accession>
<dbReference type="EMBL" id="CABIKO010000723">
    <property type="protein sequence ID" value="VVA39005.1"/>
    <property type="molecule type" value="Genomic_DNA"/>
</dbReference>
<evidence type="ECO:0000313" key="3">
    <source>
        <dbReference type="EMBL" id="VVA39005.1"/>
    </source>
</evidence>
<evidence type="ECO:0000259" key="1">
    <source>
        <dbReference type="Pfam" id="PF14576"/>
    </source>
</evidence>
<dbReference type="Gramene" id="VVA34114">
    <property type="protein sequence ID" value="VVA34114"/>
    <property type="gene ID" value="Prudul26B014102"/>
</dbReference>
<proteinExistence type="predicted"/>
<sequence>MLGDLAKNLFSKVEASLFSMSDKKILDQIYATHYVNVDNSFDEDSLFEIVENILKHAIQTVDKIVQGTQVHEENIEEKPLKANFSTPLCILKSIASELSNYSWEAKAVLTLAAFAMEYGEFWLLAQAQESDRLAKSISILKRVPFLLKPSNLQKRRQAVLELNNLIKVTMRAIGIFDQFEKLSSYDP</sequence>
<dbReference type="OMA" id="HADKNFD"/>
<feature type="domain" description="Sieve element occlusion N-terminal" evidence="1">
    <location>
        <begin position="21"/>
        <end position="184"/>
    </location>
</feature>
<evidence type="ECO:0000313" key="4">
    <source>
        <dbReference type="Proteomes" id="UP000327085"/>
    </source>
</evidence>
<dbReference type="Pfam" id="PF14576">
    <property type="entry name" value="SEO_N"/>
    <property type="match status" value="1"/>
</dbReference>
<evidence type="ECO:0000313" key="2">
    <source>
        <dbReference type="EMBL" id="VVA34114.1"/>
    </source>
</evidence>
<name>A0A5E4GGK3_PRUDU</name>
<dbReference type="InParanoid" id="A0A5E4GGK3"/>
<dbReference type="GO" id="GO:0010088">
    <property type="term" value="P:phloem development"/>
    <property type="evidence" value="ECO:0007669"/>
    <property type="project" value="InterPro"/>
</dbReference>
<dbReference type="Gramene" id="VVA39005">
    <property type="protein sequence ID" value="VVA39005"/>
    <property type="gene ID" value="Prudul26B028231"/>
</dbReference>
<reference evidence="3" key="1">
    <citation type="submission" date="2019-07" db="EMBL/GenBank/DDBJ databases">
        <authorList>
            <person name="Alioto T."/>
            <person name="Alioto T."/>
            <person name="Gomez Garrido J."/>
        </authorList>
    </citation>
    <scope>NUCLEOTIDE SEQUENCE</scope>
</reference>
<protein>
    <submittedName>
        <fullName evidence="3">PREDICTED: SIEVE ELEMENT OCCLUSION B</fullName>
    </submittedName>
</protein>
<reference evidence="4" key="2">
    <citation type="journal article" date="2020" name="Plant J.">
        <title>Transposons played a major role in the diversification between the closely related almond and peach genomes: results from the almond genome sequence.</title>
        <authorList>
            <person name="Alioto T."/>
            <person name="Alexiou K.G."/>
            <person name="Bardil A."/>
            <person name="Barteri F."/>
            <person name="Castanera R."/>
            <person name="Cruz F."/>
            <person name="Dhingra A."/>
            <person name="Duval H."/>
            <person name="Fernandez I Marti A."/>
            <person name="Frias L."/>
            <person name="Galan B."/>
            <person name="Garcia J.L."/>
            <person name="Howad W."/>
            <person name="Gomez-Garrido J."/>
            <person name="Gut M."/>
            <person name="Julca I."/>
            <person name="Morata J."/>
            <person name="Puigdomenech P."/>
            <person name="Ribeca P."/>
            <person name="Rubio Cabetas M.J."/>
            <person name="Vlasova A."/>
            <person name="Wirthensohn M."/>
            <person name="Garcia-Mas J."/>
            <person name="Gabaldon T."/>
            <person name="Casacuberta J.M."/>
            <person name="Arus P."/>
        </authorList>
    </citation>
    <scope>NUCLEOTIDE SEQUENCE [LARGE SCALE GENOMIC DNA]</scope>
    <source>
        <strain evidence="4">cv. Texas</strain>
    </source>
</reference>
<organism evidence="3 4">
    <name type="scientific">Prunus dulcis</name>
    <name type="common">Almond</name>
    <name type="synonym">Amygdalus dulcis</name>
    <dbReference type="NCBI Taxonomy" id="3755"/>
    <lineage>
        <taxon>Eukaryota</taxon>
        <taxon>Viridiplantae</taxon>
        <taxon>Streptophyta</taxon>
        <taxon>Embryophyta</taxon>
        <taxon>Tracheophyta</taxon>
        <taxon>Spermatophyta</taxon>
        <taxon>Magnoliopsida</taxon>
        <taxon>eudicotyledons</taxon>
        <taxon>Gunneridae</taxon>
        <taxon>Pentapetalae</taxon>
        <taxon>rosids</taxon>
        <taxon>fabids</taxon>
        <taxon>Rosales</taxon>
        <taxon>Rosaceae</taxon>
        <taxon>Amygdaloideae</taxon>
        <taxon>Amygdaleae</taxon>
        <taxon>Prunus</taxon>
    </lineage>
</organism>
<dbReference type="InterPro" id="IPR027942">
    <property type="entry name" value="SEO_N"/>
</dbReference>
<dbReference type="PANTHER" id="PTHR33232">
    <property type="entry name" value="PROTEIN SIEVE ELEMENT OCCLUSION B-LIKE"/>
    <property type="match status" value="1"/>
</dbReference>